<evidence type="ECO:0000259" key="1">
    <source>
        <dbReference type="PROSITE" id="PS50013"/>
    </source>
</evidence>
<accession>A0ABD2ZZJ5</accession>
<dbReference type="CDD" id="cd00303">
    <property type="entry name" value="retropepsin_like"/>
    <property type="match status" value="1"/>
</dbReference>
<dbReference type="InterPro" id="IPR000953">
    <property type="entry name" value="Chromo/chromo_shadow_dom"/>
</dbReference>
<dbReference type="EMBL" id="JBJUIK010000006">
    <property type="protein sequence ID" value="KAL3524900.1"/>
    <property type="molecule type" value="Genomic_DNA"/>
</dbReference>
<evidence type="ECO:0000313" key="2">
    <source>
        <dbReference type="EMBL" id="KAL3524900.1"/>
    </source>
</evidence>
<comment type="caution">
    <text evidence="2">The sequence shown here is derived from an EMBL/GenBank/DDBJ whole genome shotgun (WGS) entry which is preliminary data.</text>
</comment>
<dbReference type="SUPFAM" id="SSF54160">
    <property type="entry name" value="Chromo domain-like"/>
    <property type="match status" value="1"/>
</dbReference>
<dbReference type="Gene3D" id="2.40.50.40">
    <property type="match status" value="1"/>
</dbReference>
<evidence type="ECO:0000313" key="3">
    <source>
        <dbReference type="Proteomes" id="UP001630127"/>
    </source>
</evidence>
<dbReference type="PROSITE" id="PS50013">
    <property type="entry name" value="CHROMO_2"/>
    <property type="match status" value="1"/>
</dbReference>
<dbReference type="Proteomes" id="UP001630127">
    <property type="component" value="Unassembled WGS sequence"/>
</dbReference>
<feature type="domain" description="Chromo" evidence="1">
    <location>
        <begin position="200"/>
        <end position="254"/>
    </location>
</feature>
<dbReference type="Gene3D" id="2.40.70.10">
    <property type="entry name" value="Acid Proteases"/>
    <property type="match status" value="1"/>
</dbReference>
<dbReference type="SMART" id="SM00298">
    <property type="entry name" value="CHROMO"/>
    <property type="match status" value="1"/>
</dbReference>
<gene>
    <name evidence="2" type="ORF">ACH5RR_013272</name>
</gene>
<reference evidence="2 3" key="1">
    <citation type="submission" date="2024-11" db="EMBL/GenBank/DDBJ databases">
        <title>A near-complete genome assembly of Cinchona calisaya.</title>
        <authorList>
            <person name="Lian D.C."/>
            <person name="Zhao X.W."/>
            <person name="Wei L."/>
        </authorList>
    </citation>
    <scope>NUCLEOTIDE SEQUENCE [LARGE SCALE GENOMIC DNA]</scope>
    <source>
        <tissue evidence="2">Nenye</tissue>
    </source>
</reference>
<dbReference type="InterPro" id="IPR021109">
    <property type="entry name" value="Peptidase_aspartic_dom_sf"/>
</dbReference>
<keyword evidence="3" id="KW-1185">Reference proteome</keyword>
<dbReference type="AlphaFoldDB" id="A0ABD2ZZJ5"/>
<sequence>MAHDIPTGSGNTLPERMTHLEQAFSQLMDRFGDLPVGYVLMNDLREIKAFSVILREHMRTAKVNGIDVLAIVDTRATHSFVTRREVCRLKLELKEHGYRIKAVNSEAQPVLGVASIELTLGPWSGKCSLMPIPLDDFDLILRNEFMATNKIFPIPRWDGVMIADERCPTFIPSIFVNINAIAGRRQAKRAPSIIRKQFEKETSKVLDHRTMGQSKKSRRTHYLIHWKGEMEADATWERDMTLWQFEDQIVAYWEAQKAAGCVGILGRSMLGVDRVLEAENPLSKLRGIRQRNLNNMEVGVDMAAVAGVAMDAKGVAKQRMRQWNPNNMEVGVDMDAVVGAAMDVKGAAEQIRLLRWRRQILQFPVGGRVREGIVGIVVGKVGKEGIVVGMLGSDVAGREGSVTFGVAGRFGKDGKVLGNGVTVGFGRVGIVGIEAGNGGNVVAGIVGIAGNGCTLGVDGIVGTTVEDVCSSWRAAAKLISMQETDKIMMIKEITENLLL</sequence>
<name>A0ABD2ZZJ5_9GENT</name>
<proteinExistence type="predicted"/>
<organism evidence="2 3">
    <name type="scientific">Cinchona calisaya</name>
    <dbReference type="NCBI Taxonomy" id="153742"/>
    <lineage>
        <taxon>Eukaryota</taxon>
        <taxon>Viridiplantae</taxon>
        <taxon>Streptophyta</taxon>
        <taxon>Embryophyta</taxon>
        <taxon>Tracheophyta</taxon>
        <taxon>Spermatophyta</taxon>
        <taxon>Magnoliopsida</taxon>
        <taxon>eudicotyledons</taxon>
        <taxon>Gunneridae</taxon>
        <taxon>Pentapetalae</taxon>
        <taxon>asterids</taxon>
        <taxon>lamiids</taxon>
        <taxon>Gentianales</taxon>
        <taxon>Rubiaceae</taxon>
        <taxon>Cinchonoideae</taxon>
        <taxon>Cinchoneae</taxon>
        <taxon>Cinchona</taxon>
    </lineage>
</organism>
<dbReference type="CDD" id="cd00024">
    <property type="entry name" value="CD_CSD"/>
    <property type="match status" value="1"/>
</dbReference>
<protein>
    <recommendedName>
        <fullName evidence="1">Chromo domain-containing protein</fullName>
    </recommendedName>
</protein>
<dbReference type="SUPFAM" id="SSF50630">
    <property type="entry name" value="Acid proteases"/>
    <property type="match status" value="1"/>
</dbReference>
<dbReference type="InterPro" id="IPR016197">
    <property type="entry name" value="Chromo-like_dom_sf"/>
</dbReference>